<proteinExistence type="predicted"/>
<gene>
    <name evidence="2" type="ORF">LTR82_017591</name>
</gene>
<accession>A0AAN6IZL8</accession>
<evidence type="ECO:0000256" key="1">
    <source>
        <dbReference type="SAM" id="MobiDB-lite"/>
    </source>
</evidence>
<reference evidence="2" key="1">
    <citation type="submission" date="2021-12" db="EMBL/GenBank/DDBJ databases">
        <title>Black yeast isolated from Biological Soil Crust.</title>
        <authorList>
            <person name="Kurbessoian T."/>
        </authorList>
    </citation>
    <scope>NUCLEOTIDE SEQUENCE</scope>
    <source>
        <strain evidence="2">CCFEE 5208</strain>
    </source>
</reference>
<feature type="region of interest" description="Disordered" evidence="1">
    <location>
        <begin position="1"/>
        <end position="51"/>
    </location>
</feature>
<sequence>MCGGPARIGSGDGKSSRVHSRQPSRSSSSPVDVYRQAYEAPSKPRNGSCSSDRSLDELLLLGMKLYAGLPQWPFRDALASRQSSHGRPPVSPSNNSLPIHDDTGSLSTARPFREKRPQPLSIPFTLLRRIRAPVLHFAIPEYYQAADGFSTASSPTNILHKIHDTMRSPQVDDEADARNVHARAKSTGDE</sequence>
<feature type="region of interest" description="Disordered" evidence="1">
    <location>
        <begin position="80"/>
        <end position="114"/>
    </location>
</feature>
<feature type="region of interest" description="Disordered" evidence="1">
    <location>
        <begin position="168"/>
        <end position="190"/>
    </location>
</feature>
<evidence type="ECO:0000313" key="2">
    <source>
        <dbReference type="EMBL" id="KAK0303327.1"/>
    </source>
</evidence>
<organism evidence="2 3">
    <name type="scientific">Friedmanniomyces endolithicus</name>
    <dbReference type="NCBI Taxonomy" id="329885"/>
    <lineage>
        <taxon>Eukaryota</taxon>
        <taxon>Fungi</taxon>
        <taxon>Dikarya</taxon>
        <taxon>Ascomycota</taxon>
        <taxon>Pezizomycotina</taxon>
        <taxon>Dothideomycetes</taxon>
        <taxon>Dothideomycetidae</taxon>
        <taxon>Mycosphaerellales</taxon>
        <taxon>Teratosphaeriaceae</taxon>
        <taxon>Friedmanniomyces</taxon>
    </lineage>
</organism>
<comment type="caution">
    <text evidence="2">The sequence shown here is derived from an EMBL/GenBank/DDBJ whole genome shotgun (WGS) entry which is preliminary data.</text>
</comment>
<dbReference type="Proteomes" id="UP001168146">
    <property type="component" value="Unassembled WGS sequence"/>
</dbReference>
<evidence type="ECO:0000313" key="3">
    <source>
        <dbReference type="Proteomes" id="UP001168146"/>
    </source>
</evidence>
<name>A0AAN6IZL8_9PEZI</name>
<protein>
    <submittedName>
        <fullName evidence="2">Uncharacterized protein</fullName>
    </submittedName>
</protein>
<dbReference type="EMBL" id="JASUXU010000152">
    <property type="protein sequence ID" value="KAK0303327.1"/>
    <property type="molecule type" value="Genomic_DNA"/>
</dbReference>
<dbReference type="AlphaFoldDB" id="A0AAN6IZL8"/>